<dbReference type="Pfam" id="PF10135">
    <property type="entry name" value="Rod-binding"/>
    <property type="match status" value="1"/>
</dbReference>
<organism evidence="2 3">
    <name type="scientific">Litorisediminicola beolgyonensis</name>
    <dbReference type="NCBI Taxonomy" id="1173614"/>
    <lineage>
        <taxon>Bacteria</taxon>
        <taxon>Pseudomonadati</taxon>
        <taxon>Pseudomonadota</taxon>
        <taxon>Alphaproteobacteria</taxon>
        <taxon>Rhodobacterales</taxon>
        <taxon>Paracoccaceae</taxon>
        <taxon>Litorisediminicola</taxon>
    </lineage>
</organism>
<dbReference type="Proteomes" id="UP001597135">
    <property type="component" value="Unassembled WGS sequence"/>
</dbReference>
<accession>A0ABW3ZGJ8</accession>
<feature type="domain" description="Flagellar protein FlgJ N-terminal" evidence="1">
    <location>
        <begin position="10"/>
        <end position="49"/>
    </location>
</feature>
<proteinExistence type="predicted"/>
<reference evidence="3" key="1">
    <citation type="journal article" date="2019" name="Int. J. Syst. Evol. Microbiol.">
        <title>The Global Catalogue of Microorganisms (GCM) 10K type strain sequencing project: providing services to taxonomists for standard genome sequencing and annotation.</title>
        <authorList>
            <consortium name="The Broad Institute Genomics Platform"/>
            <consortium name="The Broad Institute Genome Sequencing Center for Infectious Disease"/>
            <person name="Wu L."/>
            <person name="Ma J."/>
        </authorList>
    </citation>
    <scope>NUCLEOTIDE SEQUENCE [LARGE SCALE GENOMIC DNA]</scope>
    <source>
        <strain evidence="3">CCUG 62953</strain>
    </source>
</reference>
<sequence length="57" mass="5895">MLAASKIGTPREAFGGGAGEDAFASFILDAHAEALVSRRGFGLSEHIFRSLVEASDG</sequence>
<evidence type="ECO:0000313" key="3">
    <source>
        <dbReference type="Proteomes" id="UP001597135"/>
    </source>
</evidence>
<keyword evidence="3" id="KW-1185">Reference proteome</keyword>
<comment type="caution">
    <text evidence="2">The sequence shown here is derived from an EMBL/GenBank/DDBJ whole genome shotgun (WGS) entry which is preliminary data.</text>
</comment>
<evidence type="ECO:0000313" key="2">
    <source>
        <dbReference type="EMBL" id="MFD1342196.1"/>
    </source>
</evidence>
<evidence type="ECO:0000259" key="1">
    <source>
        <dbReference type="Pfam" id="PF10135"/>
    </source>
</evidence>
<dbReference type="InterPro" id="IPR019301">
    <property type="entry name" value="Flagellar_prot_FlgJ_N"/>
</dbReference>
<dbReference type="RefSeq" id="WP_386802309.1">
    <property type="nucleotide sequence ID" value="NZ_JBHTMU010000009.1"/>
</dbReference>
<protein>
    <submittedName>
        <fullName evidence="2">Rod-binding protein</fullName>
    </submittedName>
</protein>
<gene>
    <name evidence="2" type="ORF">ACFQ4E_07185</name>
</gene>
<name>A0ABW3ZGJ8_9RHOB</name>
<dbReference type="EMBL" id="JBHTMU010000009">
    <property type="protein sequence ID" value="MFD1342196.1"/>
    <property type="molecule type" value="Genomic_DNA"/>
</dbReference>